<feature type="compositionally biased region" description="Basic and acidic residues" evidence="1">
    <location>
        <begin position="341"/>
        <end position="363"/>
    </location>
</feature>
<reference evidence="2 3" key="1">
    <citation type="submission" date="2016-03" db="EMBL/GenBank/DDBJ databases">
        <title>Whole genome sequencing of Grifola frondosa 9006-11.</title>
        <authorList>
            <person name="Min B."/>
            <person name="Park H."/>
            <person name="Kim J.-G."/>
            <person name="Cho H."/>
            <person name="Oh Y.-L."/>
            <person name="Kong W.-S."/>
            <person name="Choi I.-G."/>
        </authorList>
    </citation>
    <scope>NUCLEOTIDE SEQUENCE [LARGE SCALE GENOMIC DNA]</scope>
    <source>
        <strain evidence="2 3">9006-11</strain>
    </source>
</reference>
<dbReference type="GO" id="GO:0031982">
    <property type="term" value="C:vesicle"/>
    <property type="evidence" value="ECO:0007669"/>
    <property type="project" value="TreeGrafter"/>
</dbReference>
<comment type="caution">
    <text evidence="2">The sequence shown here is derived from an EMBL/GenBank/DDBJ whole genome shotgun (WGS) entry which is preliminary data.</text>
</comment>
<feature type="compositionally biased region" description="Low complexity" evidence="1">
    <location>
        <begin position="43"/>
        <end position="58"/>
    </location>
</feature>
<proteinExistence type="predicted"/>
<feature type="region of interest" description="Disordered" evidence="1">
    <location>
        <begin position="705"/>
        <end position="737"/>
    </location>
</feature>
<feature type="compositionally biased region" description="Polar residues" evidence="1">
    <location>
        <begin position="59"/>
        <end position="83"/>
    </location>
</feature>
<accession>A0A1C7LZL5</accession>
<sequence length="849" mass="91207">MSDAFADLWNSTGAAKPVEAPRKLGSITPVLPASRNPKNDVFSMLAASGSSSSVNSRAITPTYTGSSPSLASNLPARSTQKPVSSGGDAFSNLLSGSLASSSTNGAHMTMAQRAVQAEKERKAQMQTQSSTFAHPPSASSAWDGLDALGSRSTVQRLPATSSRHAEDDEWNFGSQPAPAKTTLPAEDDDWGLGELTLQPLKSKPIPTSKSAASSQQLNDLLEFEEFTSASPHPPAHSPSPSIPRSNTPGDFDFGDREDRLLDDNDSDTEDDILGALSKPVDKLTPNRSARASPAPHPPQSSKWASSPQQARVALASTDTGLDVQAALEILLANGAGAHSPAPEEPRDGARAPTREPGHERYYESDEEEVAHPHRSQAQPSRPSAQRRFREQPAKEVAQATSDTQRQLQEHADKLLAQASEIGLTVFNRANAFWKEGKERVQKAYEERAAATASSRAAPGADGSRRNTKPKWMADVVDHENDDPALHDGVQGVFNDDHEAHPSSRSRARFSGSQTQESQSAPEPLGSRVKTGNLFSDDPQRSPASSSSSSPAPRVSSPVPLIQRKTVSATPSEIADSAKQKAAGTEMFKLGRYAEAETLYSVAIAALPDTHLLLVPLYNNRALTRLKTGEHTGAIEDCTAAIGLIGVDLADGLLKALRRRAEAYEGREKWDAARQDWEAIAAAEWAGKARTEAVMGAGRCRRMLSSNVNTGASSPAPVPPAPKPKPQRKRAAEAEDQERYELKDGVDARLSAWKGGKETNIRALIASLEMVLWPELGWQKVGMHELVTPAQVKIRYTKAIAKLHPDKLNVHNTTLEQRMIANGVFGVMGRVTGRDASRSGFVESDESDQF</sequence>
<dbReference type="GO" id="GO:0072318">
    <property type="term" value="P:clathrin coat disassembly"/>
    <property type="evidence" value="ECO:0007669"/>
    <property type="project" value="TreeGrafter"/>
</dbReference>
<dbReference type="GO" id="GO:0072583">
    <property type="term" value="P:clathrin-dependent endocytosis"/>
    <property type="evidence" value="ECO:0007669"/>
    <property type="project" value="TreeGrafter"/>
</dbReference>
<feature type="compositionally biased region" description="Polar residues" evidence="1">
    <location>
        <begin position="510"/>
        <end position="520"/>
    </location>
</feature>
<dbReference type="OMA" id="GMHELVM"/>
<dbReference type="SUPFAM" id="SSF46565">
    <property type="entry name" value="Chaperone J-domain"/>
    <property type="match status" value="1"/>
</dbReference>
<dbReference type="SUPFAM" id="SSF48452">
    <property type="entry name" value="TPR-like"/>
    <property type="match status" value="1"/>
</dbReference>
<dbReference type="InterPro" id="IPR011990">
    <property type="entry name" value="TPR-like_helical_dom_sf"/>
</dbReference>
<dbReference type="OrthoDB" id="1717591at2759"/>
<evidence type="ECO:0000313" key="3">
    <source>
        <dbReference type="Proteomes" id="UP000092993"/>
    </source>
</evidence>
<feature type="compositionally biased region" description="Basic and acidic residues" evidence="1">
    <location>
        <begin position="253"/>
        <end position="262"/>
    </location>
</feature>
<evidence type="ECO:0000256" key="1">
    <source>
        <dbReference type="SAM" id="MobiDB-lite"/>
    </source>
</evidence>
<feature type="compositionally biased region" description="Acidic residues" evidence="1">
    <location>
        <begin position="263"/>
        <end position="272"/>
    </location>
</feature>
<feature type="region of interest" description="Disordered" evidence="1">
    <location>
        <begin position="336"/>
        <end position="407"/>
    </location>
</feature>
<dbReference type="EMBL" id="LUGG01000014">
    <property type="protein sequence ID" value="OBZ70135.1"/>
    <property type="molecule type" value="Genomic_DNA"/>
</dbReference>
<feature type="region of interest" description="Disordered" evidence="1">
    <location>
        <begin position="479"/>
        <end position="580"/>
    </location>
</feature>
<protein>
    <submittedName>
        <fullName evidence="2">UBA domain-containing protein 7</fullName>
    </submittedName>
</protein>
<dbReference type="STRING" id="5627.A0A1C7LZL5"/>
<evidence type="ECO:0000313" key="2">
    <source>
        <dbReference type="EMBL" id="OBZ70135.1"/>
    </source>
</evidence>
<feature type="compositionally biased region" description="Polar residues" evidence="1">
    <location>
        <begin position="150"/>
        <end position="162"/>
    </location>
</feature>
<dbReference type="GO" id="GO:0030276">
    <property type="term" value="F:clathrin binding"/>
    <property type="evidence" value="ECO:0007669"/>
    <property type="project" value="TreeGrafter"/>
</dbReference>
<dbReference type="AlphaFoldDB" id="A0A1C7LZL5"/>
<name>A0A1C7LZL5_GRIFR</name>
<dbReference type="PANTHER" id="PTHR23172:SF19">
    <property type="entry name" value="J DOMAIN-CONTAINING PROTEIN"/>
    <property type="match status" value="1"/>
</dbReference>
<dbReference type="Gene3D" id="1.25.40.10">
    <property type="entry name" value="Tetratricopeptide repeat domain"/>
    <property type="match status" value="1"/>
</dbReference>
<feature type="region of interest" description="Disordered" evidence="1">
    <location>
        <begin position="444"/>
        <end position="467"/>
    </location>
</feature>
<feature type="compositionally biased region" description="Pro residues" evidence="1">
    <location>
        <begin position="231"/>
        <end position="241"/>
    </location>
</feature>
<keyword evidence="3" id="KW-1185">Reference proteome</keyword>
<feature type="compositionally biased region" description="Low complexity" evidence="1">
    <location>
        <begin position="540"/>
        <end position="559"/>
    </location>
</feature>
<feature type="region of interest" description="Disordered" evidence="1">
    <location>
        <begin position="227"/>
        <end position="313"/>
    </location>
</feature>
<organism evidence="2 3">
    <name type="scientific">Grifola frondosa</name>
    <name type="common">Maitake</name>
    <name type="synonym">Polyporus frondosus</name>
    <dbReference type="NCBI Taxonomy" id="5627"/>
    <lineage>
        <taxon>Eukaryota</taxon>
        <taxon>Fungi</taxon>
        <taxon>Dikarya</taxon>
        <taxon>Basidiomycota</taxon>
        <taxon>Agaricomycotina</taxon>
        <taxon>Agaricomycetes</taxon>
        <taxon>Polyporales</taxon>
        <taxon>Grifolaceae</taxon>
        <taxon>Grifola</taxon>
    </lineage>
</organism>
<dbReference type="PANTHER" id="PTHR23172">
    <property type="entry name" value="AUXILIN/CYCLIN G-ASSOCIATED KINASE-RELATED"/>
    <property type="match status" value="1"/>
</dbReference>
<dbReference type="Proteomes" id="UP000092993">
    <property type="component" value="Unassembled WGS sequence"/>
</dbReference>
<gene>
    <name evidence="2" type="primary">ucp7</name>
    <name evidence="2" type="ORF">A0H81_09817</name>
</gene>
<feature type="region of interest" description="Disordered" evidence="1">
    <location>
        <begin position="101"/>
        <end position="191"/>
    </location>
</feature>
<feature type="compositionally biased region" description="Polar residues" evidence="1">
    <location>
        <begin position="124"/>
        <end position="140"/>
    </location>
</feature>
<feature type="region of interest" description="Disordered" evidence="1">
    <location>
        <begin position="1"/>
        <end position="88"/>
    </location>
</feature>
<dbReference type="InterPro" id="IPR036869">
    <property type="entry name" value="J_dom_sf"/>
</dbReference>
<dbReference type="Gene3D" id="1.10.287.110">
    <property type="entry name" value="DnaJ domain"/>
    <property type="match status" value="1"/>
</dbReference>
<dbReference type="GO" id="GO:0005737">
    <property type="term" value="C:cytoplasm"/>
    <property type="evidence" value="ECO:0007669"/>
    <property type="project" value="TreeGrafter"/>
</dbReference>